<feature type="compositionally biased region" description="Polar residues" evidence="1">
    <location>
        <begin position="114"/>
        <end position="123"/>
    </location>
</feature>
<gene>
    <name evidence="4" type="ORF">CKO42_17475</name>
</gene>
<dbReference type="InterPro" id="IPR025738">
    <property type="entry name" value="BatD"/>
</dbReference>
<feature type="compositionally biased region" description="Polar residues" evidence="1">
    <location>
        <begin position="418"/>
        <end position="444"/>
    </location>
</feature>
<sequence length="444" mass="48272">MKRQSTKWRWATGSIAALLMCWTTATTAQGLPTSTADSGARAADPQAINTSPPLAEQIQVEASTDRQQIVVGQQIVLRVLVIGDGPLPPGRLIAPSIDVVDLLILGEERRITRNAGSTNSAGNTDRPRDSASSESSSGSTDSSSNGSNSNSNASSNGTDSLRERWIIERRYALFPRSAGRLEIPPSIYSAWRPGADAPEALRSEALSIEVRPAQPRSSDAVADSAWLPATALNLSEAGASSVRLAPGQVIERMLTIEAVGLRAEDLPPIRPSIPFPLQVREDVPRLWNKRGPDSVTGYRTERITLSSPETGLYQLPAVTLDWWNVDTQRWEQASTPEWQLQVAEFESASRRPAPDWRRDGPDGELNTNSGQAPMASVPEQPWLVAYFPWIAATLGLLLMAWLLWRRYQRSVLGRSRPTGHQTRPSLAQTRSAGLQHPSPSGSGT</sequence>
<evidence type="ECO:0000313" key="4">
    <source>
        <dbReference type="EMBL" id="MBK1620198.1"/>
    </source>
</evidence>
<dbReference type="RefSeq" id="WP_200246811.1">
    <property type="nucleotide sequence ID" value="NZ_NRRY01000034.1"/>
</dbReference>
<dbReference type="PANTHER" id="PTHR40940:SF1">
    <property type="entry name" value="PROTEIN BATD"/>
    <property type="match status" value="1"/>
</dbReference>
<evidence type="ECO:0008006" key="6">
    <source>
        <dbReference type="Google" id="ProtNLM"/>
    </source>
</evidence>
<feature type="signal peptide" evidence="3">
    <location>
        <begin position="1"/>
        <end position="28"/>
    </location>
</feature>
<keyword evidence="5" id="KW-1185">Reference proteome</keyword>
<keyword evidence="2" id="KW-1133">Transmembrane helix</keyword>
<protein>
    <recommendedName>
        <fullName evidence="6">Protein BatD</fullName>
    </recommendedName>
</protein>
<keyword evidence="3" id="KW-0732">Signal</keyword>
<accession>A0A9X0WAY3</accession>
<proteinExistence type="predicted"/>
<keyword evidence="2" id="KW-0472">Membrane</keyword>
<keyword evidence="2" id="KW-0812">Transmembrane</keyword>
<feature type="compositionally biased region" description="Low complexity" evidence="1">
    <location>
        <begin position="132"/>
        <end position="158"/>
    </location>
</feature>
<comment type="caution">
    <text evidence="4">The sequence shown here is derived from an EMBL/GenBank/DDBJ whole genome shotgun (WGS) entry which is preliminary data.</text>
</comment>
<evidence type="ECO:0000256" key="3">
    <source>
        <dbReference type="SAM" id="SignalP"/>
    </source>
</evidence>
<evidence type="ECO:0000256" key="2">
    <source>
        <dbReference type="SAM" id="Phobius"/>
    </source>
</evidence>
<feature type="compositionally biased region" description="Basic and acidic residues" evidence="1">
    <location>
        <begin position="347"/>
        <end position="361"/>
    </location>
</feature>
<evidence type="ECO:0000313" key="5">
    <source>
        <dbReference type="Proteomes" id="UP001138768"/>
    </source>
</evidence>
<dbReference type="EMBL" id="NRRY01000034">
    <property type="protein sequence ID" value="MBK1620198.1"/>
    <property type="molecule type" value="Genomic_DNA"/>
</dbReference>
<feature type="region of interest" description="Disordered" evidence="1">
    <location>
        <begin position="414"/>
        <end position="444"/>
    </location>
</feature>
<feature type="region of interest" description="Disordered" evidence="1">
    <location>
        <begin position="346"/>
        <end position="373"/>
    </location>
</feature>
<dbReference type="Proteomes" id="UP001138768">
    <property type="component" value="Unassembled WGS sequence"/>
</dbReference>
<organism evidence="4 5">
    <name type="scientific">Lamprobacter modestohalophilus</name>
    <dbReference type="NCBI Taxonomy" id="1064514"/>
    <lineage>
        <taxon>Bacteria</taxon>
        <taxon>Pseudomonadati</taxon>
        <taxon>Pseudomonadota</taxon>
        <taxon>Gammaproteobacteria</taxon>
        <taxon>Chromatiales</taxon>
        <taxon>Chromatiaceae</taxon>
        <taxon>Lamprobacter</taxon>
    </lineage>
</organism>
<evidence type="ECO:0000256" key="1">
    <source>
        <dbReference type="SAM" id="MobiDB-lite"/>
    </source>
</evidence>
<feature type="region of interest" description="Disordered" evidence="1">
    <location>
        <begin position="114"/>
        <end position="158"/>
    </location>
</feature>
<feature type="transmembrane region" description="Helical" evidence="2">
    <location>
        <begin position="382"/>
        <end position="404"/>
    </location>
</feature>
<reference evidence="4 5" key="1">
    <citation type="journal article" date="2020" name="Microorganisms">
        <title>Osmotic Adaptation and Compatible Solute Biosynthesis of Phototrophic Bacteria as Revealed from Genome Analyses.</title>
        <authorList>
            <person name="Imhoff J.F."/>
            <person name="Rahn T."/>
            <person name="Kunzel S."/>
            <person name="Keller A."/>
            <person name="Neulinger S.C."/>
        </authorList>
    </citation>
    <scope>NUCLEOTIDE SEQUENCE [LARGE SCALE GENOMIC DNA]</scope>
    <source>
        <strain evidence="4 5">DSM 25653</strain>
    </source>
</reference>
<feature type="chain" id="PRO_5040886077" description="Protein BatD" evidence="3">
    <location>
        <begin position="29"/>
        <end position="444"/>
    </location>
</feature>
<dbReference type="PANTHER" id="PTHR40940">
    <property type="entry name" value="PROTEIN BATD-RELATED"/>
    <property type="match status" value="1"/>
</dbReference>
<dbReference type="AlphaFoldDB" id="A0A9X0WAY3"/>
<name>A0A9X0WAY3_9GAMM</name>